<proteinExistence type="inferred from homology"/>
<evidence type="ECO:0000256" key="10">
    <source>
        <dbReference type="ARBA" id="ARBA00023136"/>
    </source>
</evidence>
<feature type="transmembrane region" description="Helical" evidence="13">
    <location>
        <begin position="52"/>
        <end position="69"/>
    </location>
</feature>
<organism evidence="14 15">
    <name type="scientific">Pseudonocardia xinjiangensis</name>
    <dbReference type="NCBI Taxonomy" id="75289"/>
    <lineage>
        <taxon>Bacteria</taxon>
        <taxon>Bacillati</taxon>
        <taxon>Actinomycetota</taxon>
        <taxon>Actinomycetes</taxon>
        <taxon>Pseudonocardiales</taxon>
        <taxon>Pseudonocardiaceae</taxon>
        <taxon>Pseudonocardia</taxon>
    </lineage>
</organism>
<evidence type="ECO:0000256" key="8">
    <source>
        <dbReference type="ARBA" id="ARBA00022989"/>
    </source>
</evidence>
<keyword evidence="9" id="KW-0406">Ion transport</keyword>
<feature type="transmembrane region" description="Helical" evidence="13">
    <location>
        <begin position="116"/>
        <end position="136"/>
    </location>
</feature>
<dbReference type="Proteomes" id="UP001296706">
    <property type="component" value="Unassembled WGS sequence"/>
</dbReference>
<evidence type="ECO:0000256" key="6">
    <source>
        <dbReference type="ARBA" id="ARBA00022826"/>
    </source>
</evidence>
<evidence type="ECO:0000256" key="12">
    <source>
        <dbReference type="ARBA" id="ARBA00034430"/>
    </source>
</evidence>
<evidence type="ECO:0000313" key="14">
    <source>
        <dbReference type="EMBL" id="NMH77970.1"/>
    </source>
</evidence>
<dbReference type="PANTHER" id="PTHR31462:SF5">
    <property type="entry name" value="ENDOSOMAL_LYSOSOMAL PROTON CHANNEL TMEM175"/>
    <property type="match status" value="1"/>
</dbReference>
<dbReference type="Pfam" id="PF06736">
    <property type="entry name" value="TMEM175"/>
    <property type="match status" value="1"/>
</dbReference>
<evidence type="ECO:0000256" key="7">
    <source>
        <dbReference type="ARBA" id="ARBA00022958"/>
    </source>
</evidence>
<keyword evidence="7" id="KW-0630">Potassium</keyword>
<name>A0ABX1RC57_9PSEU</name>
<reference evidence="14 15" key="1">
    <citation type="submission" date="2020-04" db="EMBL/GenBank/DDBJ databases">
        <authorList>
            <person name="Klaysubun C."/>
            <person name="Duangmal K."/>
            <person name="Lipun K."/>
        </authorList>
    </citation>
    <scope>NUCLEOTIDE SEQUENCE [LARGE SCALE GENOMIC DNA]</scope>
    <source>
        <strain evidence="14 15">JCM 11839</strain>
    </source>
</reference>
<feature type="transmembrane region" description="Helical" evidence="13">
    <location>
        <begin position="90"/>
        <end position="110"/>
    </location>
</feature>
<evidence type="ECO:0000256" key="4">
    <source>
        <dbReference type="ARBA" id="ARBA00022538"/>
    </source>
</evidence>
<evidence type="ECO:0000256" key="9">
    <source>
        <dbReference type="ARBA" id="ARBA00023065"/>
    </source>
</evidence>
<evidence type="ECO:0000256" key="13">
    <source>
        <dbReference type="SAM" id="Phobius"/>
    </source>
</evidence>
<keyword evidence="11" id="KW-0407">Ion channel</keyword>
<sequence length="201" mass="21221">MAAPTSLERLVMFTDAVVAIAITLLVLPLVDAVGHVGQAQVPSVEVITDNQPQIYSFLLSFAVIARLWVVHRRLFDAADADSRGLLFWNMAWLLTIVVLPFPTGMIGVYGDDRFTATVYVGAILASSICLTVLAFIIRGGADVAGAVATTAILAVALLVVALVPGVTYLALLLLVLTRFVTRAVEPLLQRIRGAGPTGPAG</sequence>
<comment type="caution">
    <text evidence="14">The sequence shown here is derived from an EMBL/GenBank/DDBJ whole genome shotgun (WGS) entry which is preliminary data.</text>
</comment>
<evidence type="ECO:0000313" key="15">
    <source>
        <dbReference type="Proteomes" id="UP001296706"/>
    </source>
</evidence>
<evidence type="ECO:0000256" key="3">
    <source>
        <dbReference type="ARBA" id="ARBA00022448"/>
    </source>
</evidence>
<protein>
    <submittedName>
        <fullName evidence="14">DUF1211 domain-containing protein</fullName>
    </submittedName>
</protein>
<keyword evidence="15" id="KW-1185">Reference proteome</keyword>
<evidence type="ECO:0000256" key="2">
    <source>
        <dbReference type="ARBA" id="ARBA00006920"/>
    </source>
</evidence>
<keyword evidence="6" id="KW-0631">Potassium channel</keyword>
<evidence type="ECO:0000256" key="1">
    <source>
        <dbReference type="ARBA" id="ARBA00004141"/>
    </source>
</evidence>
<dbReference type="EMBL" id="JAAXKY010000033">
    <property type="protein sequence ID" value="NMH77970.1"/>
    <property type="molecule type" value="Genomic_DNA"/>
</dbReference>
<dbReference type="InterPro" id="IPR010617">
    <property type="entry name" value="TMEM175-like"/>
</dbReference>
<keyword evidence="3" id="KW-0813">Transport</keyword>
<comment type="catalytic activity">
    <reaction evidence="12">
        <text>K(+)(in) = K(+)(out)</text>
        <dbReference type="Rhea" id="RHEA:29463"/>
        <dbReference type="ChEBI" id="CHEBI:29103"/>
    </reaction>
</comment>
<dbReference type="PANTHER" id="PTHR31462">
    <property type="entry name" value="ENDOSOMAL/LYSOSOMAL POTASSIUM CHANNEL TMEM175"/>
    <property type="match status" value="1"/>
</dbReference>
<evidence type="ECO:0000256" key="5">
    <source>
        <dbReference type="ARBA" id="ARBA00022692"/>
    </source>
</evidence>
<comment type="similarity">
    <text evidence="2">Belongs to the TMEM175 family.</text>
</comment>
<comment type="subcellular location">
    <subcellularLocation>
        <location evidence="1">Membrane</location>
        <topology evidence="1">Multi-pass membrane protein</topology>
    </subcellularLocation>
</comment>
<keyword evidence="5 13" id="KW-0812">Transmembrane</keyword>
<accession>A0ABX1RC57</accession>
<keyword evidence="8 13" id="KW-1133">Transmembrane helix</keyword>
<keyword evidence="4" id="KW-0633">Potassium transport</keyword>
<keyword evidence="10 13" id="KW-0472">Membrane</keyword>
<evidence type="ECO:0000256" key="11">
    <source>
        <dbReference type="ARBA" id="ARBA00023303"/>
    </source>
</evidence>
<dbReference type="RefSeq" id="WP_169396041.1">
    <property type="nucleotide sequence ID" value="NZ_BAAAJH010000013.1"/>
</dbReference>
<gene>
    <name evidence="14" type="ORF">HF577_12855</name>
</gene>